<keyword evidence="4" id="KW-0808">Transferase</keyword>
<dbReference type="InterPro" id="IPR036890">
    <property type="entry name" value="HATPase_C_sf"/>
</dbReference>
<evidence type="ECO:0000256" key="3">
    <source>
        <dbReference type="ARBA" id="ARBA00022553"/>
    </source>
</evidence>
<dbReference type="Pfam" id="PF07568">
    <property type="entry name" value="HisKA_2"/>
    <property type="match status" value="1"/>
</dbReference>
<comment type="catalytic activity">
    <reaction evidence="1">
        <text>ATP + protein L-histidine = ADP + protein N-phospho-L-histidine.</text>
        <dbReference type="EC" id="2.7.13.3"/>
    </reaction>
</comment>
<evidence type="ECO:0000256" key="6">
    <source>
        <dbReference type="ARBA" id="ARBA00022777"/>
    </source>
</evidence>
<evidence type="ECO:0000259" key="9">
    <source>
        <dbReference type="SMART" id="SM00387"/>
    </source>
</evidence>
<dbReference type="Proteomes" id="UP000193884">
    <property type="component" value="Unassembled WGS sequence"/>
</dbReference>
<dbReference type="EMBL" id="NAFK01000139">
    <property type="protein sequence ID" value="OSJ32813.1"/>
    <property type="molecule type" value="Genomic_DNA"/>
</dbReference>
<evidence type="ECO:0000256" key="5">
    <source>
        <dbReference type="ARBA" id="ARBA00022741"/>
    </source>
</evidence>
<keyword evidence="11" id="KW-1185">Reference proteome</keyword>
<sequence>MNFVHTGTNRIEDEHMKTDHSSSNAQQVVDLRLEPTSVDHLLIQELSHRVKNELTSVIGLAVSIARRSTSHEVKSALAKVSNTLHCYAVAHRALQMPLNCTEIDASEYVTALCHSLSCARLDPQGIELVLALRPFKLRSERCWKLGLILSELITNSARHAFGNPGGTVEVTLRTSDLLVECCVKDNGSAQIPHGTGQGLTIVAALAKELGGAISHEFGLEGATSTLTFPIEAKSRLVDVVAAKPGQK</sequence>
<gene>
    <name evidence="10" type="ORF">BST63_06635</name>
</gene>
<evidence type="ECO:0000256" key="7">
    <source>
        <dbReference type="ARBA" id="ARBA00022840"/>
    </source>
</evidence>
<dbReference type="Pfam" id="PF02518">
    <property type="entry name" value="HATPase_c"/>
    <property type="match status" value="1"/>
</dbReference>
<dbReference type="SMART" id="SM00387">
    <property type="entry name" value="HATPase_c"/>
    <property type="match status" value="1"/>
</dbReference>
<name>A0ABX3X9Z0_9BRAD</name>
<dbReference type="InterPro" id="IPR011495">
    <property type="entry name" value="Sig_transdc_His_kin_sub2_dim/P"/>
</dbReference>
<evidence type="ECO:0000313" key="10">
    <source>
        <dbReference type="EMBL" id="OSJ32813.1"/>
    </source>
</evidence>
<proteinExistence type="predicted"/>
<evidence type="ECO:0000256" key="4">
    <source>
        <dbReference type="ARBA" id="ARBA00022679"/>
    </source>
</evidence>
<feature type="compositionally biased region" description="Basic and acidic residues" evidence="8">
    <location>
        <begin position="10"/>
        <end position="20"/>
    </location>
</feature>
<accession>A0ABX3X9Z0</accession>
<evidence type="ECO:0000256" key="1">
    <source>
        <dbReference type="ARBA" id="ARBA00000085"/>
    </source>
</evidence>
<protein>
    <recommendedName>
        <fullName evidence="2">histidine kinase</fullName>
        <ecNumber evidence="2">2.7.13.3</ecNumber>
    </recommendedName>
</protein>
<organism evidence="10 11">
    <name type="scientific">Bradyrhizobium canariense</name>
    <dbReference type="NCBI Taxonomy" id="255045"/>
    <lineage>
        <taxon>Bacteria</taxon>
        <taxon>Pseudomonadati</taxon>
        <taxon>Pseudomonadota</taxon>
        <taxon>Alphaproteobacteria</taxon>
        <taxon>Hyphomicrobiales</taxon>
        <taxon>Nitrobacteraceae</taxon>
        <taxon>Bradyrhizobium</taxon>
    </lineage>
</organism>
<dbReference type="Gene3D" id="3.30.565.10">
    <property type="entry name" value="Histidine kinase-like ATPase, C-terminal domain"/>
    <property type="match status" value="1"/>
</dbReference>
<evidence type="ECO:0000313" key="11">
    <source>
        <dbReference type="Proteomes" id="UP000193884"/>
    </source>
</evidence>
<feature type="domain" description="Histidine kinase/HSP90-like ATPase" evidence="9">
    <location>
        <begin position="140"/>
        <end position="232"/>
    </location>
</feature>
<evidence type="ECO:0000256" key="2">
    <source>
        <dbReference type="ARBA" id="ARBA00012438"/>
    </source>
</evidence>
<evidence type="ECO:0000256" key="8">
    <source>
        <dbReference type="SAM" id="MobiDB-lite"/>
    </source>
</evidence>
<dbReference type="InterPro" id="IPR003594">
    <property type="entry name" value="HATPase_dom"/>
</dbReference>
<comment type="caution">
    <text evidence="10">The sequence shown here is derived from an EMBL/GenBank/DDBJ whole genome shotgun (WGS) entry which is preliminary data.</text>
</comment>
<reference evidence="10 11" key="1">
    <citation type="submission" date="2017-03" db="EMBL/GenBank/DDBJ databases">
        <title>Whole genome sequences of fourteen strains of Bradyrhizobium canariense and one strain of Bradyrhizobium japonicum isolated from Lupinus (Papilionoideae: Genisteae) species in Algeria.</title>
        <authorList>
            <person name="Crovadore J."/>
            <person name="Chekireb D."/>
            <person name="Brachmann A."/>
            <person name="Chablais R."/>
            <person name="Cochard B."/>
            <person name="Lefort F."/>
        </authorList>
    </citation>
    <scope>NUCLEOTIDE SEQUENCE [LARGE SCALE GENOMIC DNA]</scope>
    <source>
        <strain evidence="10 11">UBMAN05</strain>
    </source>
</reference>
<keyword evidence="6" id="KW-0418">Kinase</keyword>
<keyword evidence="3" id="KW-0597">Phosphoprotein</keyword>
<dbReference type="SUPFAM" id="SSF55874">
    <property type="entry name" value="ATPase domain of HSP90 chaperone/DNA topoisomerase II/histidine kinase"/>
    <property type="match status" value="1"/>
</dbReference>
<feature type="region of interest" description="Disordered" evidence="8">
    <location>
        <begin position="1"/>
        <end position="25"/>
    </location>
</feature>
<dbReference type="CDD" id="cd16936">
    <property type="entry name" value="HATPase_RsbW-like"/>
    <property type="match status" value="1"/>
</dbReference>
<dbReference type="PANTHER" id="PTHR41523:SF7">
    <property type="entry name" value="HISTIDINE KINASE"/>
    <property type="match status" value="1"/>
</dbReference>
<keyword evidence="5" id="KW-0547">Nucleotide-binding</keyword>
<dbReference type="EC" id="2.7.13.3" evidence="2"/>
<keyword evidence="7" id="KW-0067">ATP-binding</keyword>
<dbReference type="PANTHER" id="PTHR41523">
    <property type="entry name" value="TWO-COMPONENT SYSTEM SENSOR PROTEIN"/>
    <property type="match status" value="1"/>
</dbReference>